<evidence type="ECO:0000313" key="10">
    <source>
        <dbReference type="EMBL" id="RIV90214.1"/>
    </source>
</evidence>
<dbReference type="InterPro" id="IPR019758">
    <property type="entry name" value="Pept_S26A_signal_pept_1_CS"/>
</dbReference>
<dbReference type="PROSITE" id="PS00760">
    <property type="entry name" value="SPASE_I_2"/>
    <property type="match status" value="1"/>
</dbReference>
<evidence type="ECO:0000256" key="1">
    <source>
        <dbReference type="ARBA" id="ARBA00000677"/>
    </source>
</evidence>
<evidence type="ECO:0000259" key="9">
    <source>
        <dbReference type="Pfam" id="PF10502"/>
    </source>
</evidence>
<evidence type="ECO:0000256" key="7">
    <source>
        <dbReference type="RuleBase" id="RU362042"/>
    </source>
</evidence>
<dbReference type="PANTHER" id="PTHR43390">
    <property type="entry name" value="SIGNAL PEPTIDASE I"/>
    <property type="match status" value="1"/>
</dbReference>
<keyword evidence="7" id="KW-0645">Protease</keyword>
<dbReference type="PROSITE" id="PS00761">
    <property type="entry name" value="SPASE_I_3"/>
    <property type="match status" value="1"/>
</dbReference>
<dbReference type="InterPro" id="IPR036286">
    <property type="entry name" value="LexA/Signal_pep-like_sf"/>
</dbReference>
<proteinExistence type="inferred from homology"/>
<reference evidence="10 11" key="1">
    <citation type="submission" date="2018-08" db="EMBL/GenBank/DDBJ databases">
        <title>Erythrobacter zhengii sp.nov., a bacterium isolated from deep-sea sediment.</title>
        <authorList>
            <person name="Fang C."/>
            <person name="Wu Y.-H."/>
            <person name="Sun C."/>
            <person name="Wang H."/>
            <person name="Cheng H."/>
            <person name="Meng F.-X."/>
            <person name="Wang C.-S."/>
            <person name="Xu X.-W."/>
        </authorList>
    </citation>
    <scope>NUCLEOTIDE SEQUENCE [LARGE SCALE GENOMIC DNA]</scope>
    <source>
        <strain evidence="10 11">CCTCC AB 2015396</strain>
    </source>
</reference>
<dbReference type="InterPro" id="IPR019533">
    <property type="entry name" value="Peptidase_S26"/>
</dbReference>
<dbReference type="NCBIfam" id="TIGR02227">
    <property type="entry name" value="sigpep_I_bact"/>
    <property type="match status" value="1"/>
</dbReference>
<evidence type="ECO:0000256" key="5">
    <source>
        <dbReference type="ARBA" id="ARBA00022801"/>
    </source>
</evidence>
<sequence>MSDTDHIRELREPEPTGKAAKPEKKPEDARSFAWFLVKLVLIVLLFRTLVFTSFNIPSESMMPRLLVGDYLFAAKWPYGYSRYSLPFDLDVGDGRLFSTLPERGDVAIFKHPIDKSDYIKRVIGLPGDTIQMIDGVLQINGTAVPKEPVANFVLPTTAARGCGPGRARFTVRLDDGSFACSFPQFRETLPNGVSYNVLDLGTVEVDNTPPITVPEGHLLMMGDNRDNSQDSRKPAVANGWVGMVPVENLVGRASFMYFSTDGSAEWLKPWTWFTAARWSRIGKSI</sequence>
<accession>A0A3A1P9L2</accession>
<dbReference type="Pfam" id="PF10502">
    <property type="entry name" value="Peptidase_S26"/>
    <property type="match status" value="1"/>
</dbReference>
<evidence type="ECO:0000313" key="11">
    <source>
        <dbReference type="Proteomes" id="UP000265366"/>
    </source>
</evidence>
<name>A0A3A1P9L2_9SPHN</name>
<comment type="caution">
    <text evidence="10">The sequence shown here is derived from an EMBL/GenBank/DDBJ whole genome shotgun (WGS) entry which is preliminary data.</text>
</comment>
<dbReference type="InterPro" id="IPR019757">
    <property type="entry name" value="Pept_S26A_signal_pept_1_Lys-AS"/>
</dbReference>
<dbReference type="EMBL" id="QXFM01000047">
    <property type="protein sequence ID" value="RIV90214.1"/>
    <property type="molecule type" value="Genomic_DNA"/>
</dbReference>
<keyword evidence="7" id="KW-1133">Transmembrane helix</keyword>
<dbReference type="GO" id="GO:0009003">
    <property type="term" value="F:signal peptidase activity"/>
    <property type="evidence" value="ECO:0007669"/>
    <property type="project" value="UniProtKB-EC"/>
</dbReference>
<keyword evidence="7" id="KW-0812">Transmembrane</keyword>
<keyword evidence="11" id="KW-1185">Reference proteome</keyword>
<keyword evidence="7" id="KW-0472">Membrane</keyword>
<dbReference type="PRINTS" id="PR00727">
    <property type="entry name" value="LEADERPTASE"/>
</dbReference>
<comment type="subcellular location">
    <subcellularLocation>
        <location evidence="7">Membrane</location>
        <topology evidence="7">Single-pass type II membrane protein</topology>
    </subcellularLocation>
</comment>
<protein>
    <recommendedName>
        <fullName evidence="4 7">Signal peptidase I</fullName>
        <ecNumber evidence="3 7">3.4.21.89</ecNumber>
    </recommendedName>
</protein>
<feature type="transmembrane region" description="Helical" evidence="7">
    <location>
        <begin position="32"/>
        <end position="54"/>
    </location>
</feature>
<dbReference type="Gene3D" id="2.10.109.10">
    <property type="entry name" value="Umud Fragment, subunit A"/>
    <property type="match status" value="1"/>
</dbReference>
<evidence type="ECO:0000256" key="2">
    <source>
        <dbReference type="ARBA" id="ARBA00009370"/>
    </source>
</evidence>
<dbReference type="AlphaFoldDB" id="A0A3A1P9L2"/>
<dbReference type="RefSeq" id="WP_119591961.1">
    <property type="nucleotide sequence ID" value="NZ_QXFM01000047.1"/>
</dbReference>
<dbReference type="EC" id="3.4.21.89" evidence="3 7"/>
<evidence type="ECO:0000256" key="3">
    <source>
        <dbReference type="ARBA" id="ARBA00013208"/>
    </source>
</evidence>
<keyword evidence="5 7" id="KW-0378">Hydrolase</keyword>
<dbReference type="OrthoDB" id="9815782at2"/>
<dbReference type="SUPFAM" id="SSF51306">
    <property type="entry name" value="LexA/Signal peptidase"/>
    <property type="match status" value="1"/>
</dbReference>
<dbReference type="GO" id="GO:0004252">
    <property type="term" value="F:serine-type endopeptidase activity"/>
    <property type="evidence" value="ECO:0007669"/>
    <property type="project" value="InterPro"/>
</dbReference>
<dbReference type="Proteomes" id="UP000265366">
    <property type="component" value="Unassembled WGS sequence"/>
</dbReference>
<comment type="catalytic activity">
    <reaction evidence="1 7">
        <text>Cleavage of hydrophobic, N-terminal signal or leader sequences from secreted and periplasmic proteins.</text>
        <dbReference type="EC" id="3.4.21.89"/>
    </reaction>
</comment>
<gene>
    <name evidence="10" type="primary">lepB</name>
    <name evidence="10" type="ORF">D2V17_04675</name>
</gene>
<evidence type="ECO:0000256" key="4">
    <source>
        <dbReference type="ARBA" id="ARBA00019232"/>
    </source>
</evidence>
<dbReference type="GO" id="GO:0016020">
    <property type="term" value="C:membrane"/>
    <property type="evidence" value="ECO:0007669"/>
    <property type="project" value="UniProtKB-SubCell"/>
</dbReference>
<dbReference type="GO" id="GO:0006465">
    <property type="term" value="P:signal peptide processing"/>
    <property type="evidence" value="ECO:0007669"/>
    <property type="project" value="InterPro"/>
</dbReference>
<feature type="domain" description="Peptidase S26" evidence="9">
    <location>
        <begin position="32"/>
        <end position="258"/>
    </location>
</feature>
<evidence type="ECO:0000256" key="6">
    <source>
        <dbReference type="PIRSR" id="PIRSR600223-1"/>
    </source>
</evidence>
<dbReference type="InterPro" id="IPR000223">
    <property type="entry name" value="Pept_S26A_signal_pept_1"/>
</dbReference>
<dbReference type="PANTHER" id="PTHR43390:SF1">
    <property type="entry name" value="CHLOROPLAST PROCESSING PEPTIDASE"/>
    <property type="match status" value="1"/>
</dbReference>
<feature type="active site" evidence="6">
    <location>
        <position position="120"/>
    </location>
</feature>
<dbReference type="CDD" id="cd06530">
    <property type="entry name" value="S26_SPase_I"/>
    <property type="match status" value="1"/>
</dbReference>
<comment type="similarity">
    <text evidence="2 7">Belongs to the peptidase S26 family.</text>
</comment>
<feature type="region of interest" description="Disordered" evidence="8">
    <location>
        <begin position="1"/>
        <end position="24"/>
    </location>
</feature>
<evidence type="ECO:0000256" key="8">
    <source>
        <dbReference type="SAM" id="MobiDB-lite"/>
    </source>
</evidence>
<organism evidence="10 11">
    <name type="scientific">Aurantiacibacter xanthus</name>
    <dbReference type="NCBI Taxonomy" id="1784712"/>
    <lineage>
        <taxon>Bacteria</taxon>
        <taxon>Pseudomonadati</taxon>
        <taxon>Pseudomonadota</taxon>
        <taxon>Alphaproteobacteria</taxon>
        <taxon>Sphingomonadales</taxon>
        <taxon>Erythrobacteraceae</taxon>
        <taxon>Aurantiacibacter</taxon>
    </lineage>
</organism>
<feature type="active site" evidence="6">
    <location>
        <position position="60"/>
    </location>
</feature>